<dbReference type="PANTHER" id="PTHR46383">
    <property type="entry name" value="ASPARTATE AMINOTRANSFERASE"/>
    <property type="match status" value="1"/>
</dbReference>
<feature type="region of interest" description="Disordered" evidence="6">
    <location>
        <begin position="1"/>
        <end position="21"/>
    </location>
</feature>
<keyword evidence="4" id="KW-0808">Transferase</keyword>
<evidence type="ECO:0000256" key="2">
    <source>
        <dbReference type="ARBA" id="ARBA00007441"/>
    </source>
</evidence>
<dbReference type="AlphaFoldDB" id="A0AAW1RKS2"/>
<dbReference type="Gene3D" id="3.40.640.10">
    <property type="entry name" value="Type I PLP-dependent aspartate aminotransferase-like (Major domain)"/>
    <property type="match status" value="1"/>
</dbReference>
<name>A0AAW1RKS2_9CHLO</name>
<dbReference type="SUPFAM" id="SSF53383">
    <property type="entry name" value="PLP-dependent transferases"/>
    <property type="match status" value="1"/>
</dbReference>
<dbReference type="PANTHER" id="PTHR46383:SF1">
    <property type="entry name" value="ASPARTATE AMINOTRANSFERASE"/>
    <property type="match status" value="1"/>
</dbReference>
<dbReference type="Gene3D" id="3.90.1150.10">
    <property type="entry name" value="Aspartate Aminotransferase, domain 1"/>
    <property type="match status" value="1"/>
</dbReference>
<keyword evidence="9" id="KW-1185">Reference proteome</keyword>
<protein>
    <recommendedName>
        <fullName evidence="7">Aminotransferase class I/classII large domain-containing protein</fullName>
    </recommendedName>
</protein>
<comment type="cofactor">
    <cofactor evidence="1">
        <name>pyridoxal 5'-phosphate</name>
        <dbReference type="ChEBI" id="CHEBI:597326"/>
    </cofactor>
</comment>
<comment type="caution">
    <text evidence="8">The sequence shown here is derived from an EMBL/GenBank/DDBJ whole genome shotgun (WGS) entry which is preliminary data.</text>
</comment>
<evidence type="ECO:0000259" key="7">
    <source>
        <dbReference type="Pfam" id="PF00155"/>
    </source>
</evidence>
<accession>A0AAW1RKS2</accession>
<dbReference type="GO" id="GO:0008483">
    <property type="term" value="F:transaminase activity"/>
    <property type="evidence" value="ECO:0007669"/>
    <property type="project" value="UniProtKB-KW"/>
</dbReference>
<evidence type="ECO:0000256" key="6">
    <source>
        <dbReference type="SAM" id="MobiDB-lite"/>
    </source>
</evidence>
<evidence type="ECO:0000256" key="1">
    <source>
        <dbReference type="ARBA" id="ARBA00001933"/>
    </source>
</evidence>
<feature type="domain" description="Aminotransferase class I/classII large" evidence="7">
    <location>
        <begin position="76"/>
        <end position="208"/>
    </location>
</feature>
<comment type="similarity">
    <text evidence="2">Belongs to the class-I pyridoxal-phosphate-dependent aminotransferase family.</text>
</comment>
<evidence type="ECO:0000313" key="9">
    <source>
        <dbReference type="Proteomes" id="UP001485043"/>
    </source>
</evidence>
<gene>
    <name evidence="8" type="ORF">WJX84_005337</name>
</gene>
<evidence type="ECO:0000256" key="3">
    <source>
        <dbReference type="ARBA" id="ARBA00022576"/>
    </source>
</evidence>
<sequence length="215" mass="23015">MPLVLRTRTASLPTRKEDQRPSRRLLPRFQGGKLARASMAHSGFAVEVNPAVAGLKPSKTMVLSDLARDLQESGVDIISLAAGEPDFDTPEVIVEAGIEALRQGITHYTANTGTAALRAAICAKFERENGLQYAPNEVVVSNGAKQSVWQGLLGTCSPGDEVLIPAPYWTSYPEMASLAGAKPVILDCPKDQDYMLTPQQLEAALTPSSRPAVFA</sequence>
<evidence type="ECO:0000256" key="4">
    <source>
        <dbReference type="ARBA" id="ARBA00022679"/>
    </source>
</evidence>
<organism evidence="8 9">
    <name type="scientific">Apatococcus fuscideae</name>
    <dbReference type="NCBI Taxonomy" id="2026836"/>
    <lineage>
        <taxon>Eukaryota</taxon>
        <taxon>Viridiplantae</taxon>
        <taxon>Chlorophyta</taxon>
        <taxon>core chlorophytes</taxon>
        <taxon>Trebouxiophyceae</taxon>
        <taxon>Chlorellales</taxon>
        <taxon>Chlorellaceae</taxon>
        <taxon>Apatococcus</taxon>
    </lineage>
</organism>
<dbReference type="InterPro" id="IPR015422">
    <property type="entry name" value="PyrdxlP-dep_Trfase_small"/>
</dbReference>
<dbReference type="InterPro" id="IPR004839">
    <property type="entry name" value="Aminotransferase_I/II_large"/>
</dbReference>
<dbReference type="GO" id="GO:0030170">
    <property type="term" value="F:pyridoxal phosphate binding"/>
    <property type="evidence" value="ECO:0007669"/>
    <property type="project" value="InterPro"/>
</dbReference>
<dbReference type="InterPro" id="IPR015424">
    <property type="entry name" value="PyrdxlP-dep_Trfase"/>
</dbReference>
<dbReference type="InterPro" id="IPR050596">
    <property type="entry name" value="AspAT/PAT-like"/>
</dbReference>
<dbReference type="Proteomes" id="UP001485043">
    <property type="component" value="Unassembled WGS sequence"/>
</dbReference>
<dbReference type="CDD" id="cd00609">
    <property type="entry name" value="AAT_like"/>
    <property type="match status" value="1"/>
</dbReference>
<reference evidence="8 9" key="1">
    <citation type="journal article" date="2024" name="Nat. Commun.">
        <title>Phylogenomics reveals the evolutionary origins of lichenization in chlorophyte algae.</title>
        <authorList>
            <person name="Puginier C."/>
            <person name="Libourel C."/>
            <person name="Otte J."/>
            <person name="Skaloud P."/>
            <person name="Haon M."/>
            <person name="Grisel S."/>
            <person name="Petersen M."/>
            <person name="Berrin J.G."/>
            <person name="Delaux P.M."/>
            <person name="Dal Grande F."/>
            <person name="Keller J."/>
        </authorList>
    </citation>
    <scope>NUCLEOTIDE SEQUENCE [LARGE SCALE GENOMIC DNA]</scope>
    <source>
        <strain evidence="8 9">SAG 2523</strain>
    </source>
</reference>
<keyword evidence="5" id="KW-0663">Pyridoxal phosphate</keyword>
<dbReference type="Pfam" id="PF00155">
    <property type="entry name" value="Aminotran_1_2"/>
    <property type="match status" value="1"/>
</dbReference>
<dbReference type="EMBL" id="JALJOV010002131">
    <property type="protein sequence ID" value="KAK9834111.1"/>
    <property type="molecule type" value="Genomic_DNA"/>
</dbReference>
<proteinExistence type="inferred from homology"/>
<dbReference type="GO" id="GO:0006520">
    <property type="term" value="P:amino acid metabolic process"/>
    <property type="evidence" value="ECO:0007669"/>
    <property type="project" value="InterPro"/>
</dbReference>
<evidence type="ECO:0000256" key="5">
    <source>
        <dbReference type="ARBA" id="ARBA00022898"/>
    </source>
</evidence>
<evidence type="ECO:0000313" key="8">
    <source>
        <dbReference type="EMBL" id="KAK9834111.1"/>
    </source>
</evidence>
<keyword evidence="3" id="KW-0032">Aminotransferase</keyword>
<dbReference type="InterPro" id="IPR015421">
    <property type="entry name" value="PyrdxlP-dep_Trfase_major"/>
</dbReference>